<feature type="region of interest" description="Disordered" evidence="1">
    <location>
        <begin position="1"/>
        <end position="82"/>
    </location>
</feature>
<sequence length="206" mass="22450">MAGPYGGPSQSGPEFGYSPDGAGPYPGQGPPPGLSEQRDRLAGSRRDHMRNPNTWPDRNPLQPSSGDDGMPPLDSIPFGVRPLAPEMAGNRKFIPLCQADNDTPQNNICLPLQEGENIFLLDEGIRGPPPPRNGFNGPQELGYGNPYYYNSGFQPYLKLIYNPSAATKISFEYGLTTYLPSFLKAEETDPNKESDMADGMKAFPKI</sequence>
<dbReference type="AlphaFoldDB" id="A0ABD0Y3N8"/>
<proteinExistence type="predicted"/>
<dbReference type="Proteomes" id="UP001557470">
    <property type="component" value="Unassembled WGS sequence"/>
</dbReference>
<dbReference type="EMBL" id="JAGEUA010000001">
    <property type="protein sequence ID" value="KAL1023480.1"/>
    <property type="molecule type" value="Genomic_DNA"/>
</dbReference>
<organism evidence="2 3">
    <name type="scientific">Umbra pygmaea</name>
    <name type="common">Eastern mudminnow</name>
    <dbReference type="NCBI Taxonomy" id="75934"/>
    <lineage>
        <taxon>Eukaryota</taxon>
        <taxon>Metazoa</taxon>
        <taxon>Chordata</taxon>
        <taxon>Craniata</taxon>
        <taxon>Vertebrata</taxon>
        <taxon>Euteleostomi</taxon>
        <taxon>Actinopterygii</taxon>
        <taxon>Neopterygii</taxon>
        <taxon>Teleostei</taxon>
        <taxon>Protacanthopterygii</taxon>
        <taxon>Esociformes</taxon>
        <taxon>Umbridae</taxon>
        <taxon>Umbra</taxon>
    </lineage>
</organism>
<name>A0ABD0Y3N8_UMBPY</name>
<evidence type="ECO:0000256" key="1">
    <source>
        <dbReference type="SAM" id="MobiDB-lite"/>
    </source>
</evidence>
<protein>
    <submittedName>
        <fullName evidence="2">Uncharacterized protein</fullName>
    </submittedName>
</protein>
<gene>
    <name evidence="2" type="ORF">UPYG_G00041320</name>
</gene>
<feature type="compositionally biased region" description="Basic and acidic residues" evidence="1">
    <location>
        <begin position="36"/>
        <end position="50"/>
    </location>
</feature>
<comment type="caution">
    <text evidence="2">The sequence shown here is derived from an EMBL/GenBank/DDBJ whole genome shotgun (WGS) entry which is preliminary data.</text>
</comment>
<feature type="compositionally biased region" description="Polar residues" evidence="1">
    <location>
        <begin position="51"/>
        <end position="65"/>
    </location>
</feature>
<evidence type="ECO:0000313" key="3">
    <source>
        <dbReference type="Proteomes" id="UP001557470"/>
    </source>
</evidence>
<accession>A0ABD0Y3N8</accession>
<evidence type="ECO:0000313" key="2">
    <source>
        <dbReference type="EMBL" id="KAL1023480.1"/>
    </source>
</evidence>
<keyword evidence="3" id="KW-1185">Reference proteome</keyword>
<reference evidence="2 3" key="1">
    <citation type="submission" date="2024-06" db="EMBL/GenBank/DDBJ databases">
        <authorList>
            <person name="Pan Q."/>
            <person name="Wen M."/>
            <person name="Jouanno E."/>
            <person name="Zahm M."/>
            <person name="Klopp C."/>
            <person name="Cabau C."/>
            <person name="Louis A."/>
            <person name="Berthelot C."/>
            <person name="Parey E."/>
            <person name="Roest Crollius H."/>
            <person name="Montfort J."/>
            <person name="Robinson-Rechavi M."/>
            <person name="Bouchez O."/>
            <person name="Lampietro C."/>
            <person name="Lopez Roques C."/>
            <person name="Donnadieu C."/>
            <person name="Postlethwait J."/>
            <person name="Bobe J."/>
            <person name="Verreycken H."/>
            <person name="Guiguen Y."/>
        </authorList>
    </citation>
    <scope>NUCLEOTIDE SEQUENCE [LARGE SCALE GENOMIC DNA]</scope>
    <source>
        <strain evidence="2">Up_M1</strain>
        <tissue evidence="2">Testis</tissue>
    </source>
</reference>